<dbReference type="GO" id="GO:0008142">
    <property type="term" value="F:oxysterol binding"/>
    <property type="evidence" value="ECO:0007669"/>
    <property type="project" value="TreeGrafter"/>
</dbReference>
<keyword evidence="5" id="KW-1185">Reference proteome</keyword>
<evidence type="ECO:0000313" key="5">
    <source>
        <dbReference type="Proteomes" id="UP000736335"/>
    </source>
</evidence>
<dbReference type="SUPFAM" id="SSF144000">
    <property type="entry name" value="Oxysterol-binding protein-like"/>
    <property type="match status" value="1"/>
</dbReference>
<dbReference type="GO" id="GO:0016020">
    <property type="term" value="C:membrane"/>
    <property type="evidence" value="ECO:0007669"/>
    <property type="project" value="TreeGrafter"/>
</dbReference>
<dbReference type="Gene3D" id="6.10.250.1430">
    <property type="match status" value="1"/>
</dbReference>
<comment type="caution">
    <text evidence="4">The sequence shown here is derived from an EMBL/GenBank/DDBJ whole genome shotgun (WGS) entry which is preliminary data.</text>
</comment>
<dbReference type="PANTHER" id="PTHR10972:SF184">
    <property type="entry name" value="OXYSTEROL-BINDING PROTEIN HOMOLOG 4-RELATED"/>
    <property type="match status" value="1"/>
</dbReference>
<proteinExistence type="inferred from homology"/>
<dbReference type="OrthoDB" id="14833at2759"/>
<dbReference type="EMBL" id="WIUZ02000008">
    <property type="protein sequence ID" value="KAF9784636.1"/>
    <property type="molecule type" value="Genomic_DNA"/>
</dbReference>
<sequence length="408" mass="45243">MSGTATPTNSNEQAGEAVPASQRGSWTSFLKSIASFSGDLSSLTAPPFILSPTSLTEFPAYWCERPGLFAAIAGHKDDEERFLAVVRWFIATLKGQYTSRNEFMGSEKKPLNPVLGELFYGHWPDKDGRGRTTLVVEQVSHHPPITAYVIENKSKGLSLTGHNAQKTSFSSGAIIVKQIGHAILTIDLGGGKKEEVLITLPKLRIDGLWYGSPYIELWDKTNIQSSSGWSSVLEYKGKGYFSGKVHTVKATVSPPASFSVKHTIEGQWHTETKNTKTGKVFTDVTTPKEDVVVGPTEEMEEFESRKLWGLVSRGIREGDYEVASREKSKIENDQRQKRKDEAGAGTTWPLKHFTKNLTRPMNGSPVVQTSHLRRKIVTFIRTTLPLGLPRLPPYFAMIKVGGYIWFPA</sequence>
<evidence type="ECO:0000256" key="2">
    <source>
        <dbReference type="RuleBase" id="RU003844"/>
    </source>
</evidence>
<evidence type="ECO:0000256" key="1">
    <source>
        <dbReference type="ARBA" id="ARBA00008842"/>
    </source>
</evidence>
<dbReference type="Pfam" id="PF01237">
    <property type="entry name" value="Oxysterol_BP"/>
    <property type="match status" value="1"/>
</dbReference>
<comment type="similarity">
    <text evidence="1 2">Belongs to the OSBP family.</text>
</comment>
<feature type="region of interest" description="Disordered" evidence="3">
    <location>
        <begin position="1"/>
        <end position="20"/>
    </location>
</feature>
<organism evidence="4 5">
    <name type="scientific">Thelephora terrestris</name>
    <dbReference type="NCBI Taxonomy" id="56493"/>
    <lineage>
        <taxon>Eukaryota</taxon>
        <taxon>Fungi</taxon>
        <taxon>Dikarya</taxon>
        <taxon>Basidiomycota</taxon>
        <taxon>Agaricomycotina</taxon>
        <taxon>Agaricomycetes</taxon>
        <taxon>Thelephorales</taxon>
        <taxon>Thelephoraceae</taxon>
        <taxon>Thelephora</taxon>
    </lineage>
</organism>
<dbReference type="Gene3D" id="3.30.70.3490">
    <property type="match status" value="1"/>
</dbReference>
<accession>A0A9P6HDU4</accession>
<reference evidence="4" key="1">
    <citation type="journal article" date="2020" name="Nat. Commun.">
        <title>Large-scale genome sequencing of mycorrhizal fungi provides insights into the early evolution of symbiotic traits.</title>
        <authorList>
            <person name="Miyauchi S."/>
            <person name="Kiss E."/>
            <person name="Kuo A."/>
            <person name="Drula E."/>
            <person name="Kohler A."/>
            <person name="Sanchez-Garcia M."/>
            <person name="Morin E."/>
            <person name="Andreopoulos B."/>
            <person name="Barry K.W."/>
            <person name="Bonito G."/>
            <person name="Buee M."/>
            <person name="Carver A."/>
            <person name="Chen C."/>
            <person name="Cichocki N."/>
            <person name="Clum A."/>
            <person name="Culley D."/>
            <person name="Crous P.W."/>
            <person name="Fauchery L."/>
            <person name="Girlanda M."/>
            <person name="Hayes R.D."/>
            <person name="Keri Z."/>
            <person name="LaButti K."/>
            <person name="Lipzen A."/>
            <person name="Lombard V."/>
            <person name="Magnuson J."/>
            <person name="Maillard F."/>
            <person name="Murat C."/>
            <person name="Nolan M."/>
            <person name="Ohm R.A."/>
            <person name="Pangilinan J."/>
            <person name="Pereira M.F."/>
            <person name="Perotto S."/>
            <person name="Peter M."/>
            <person name="Pfister S."/>
            <person name="Riley R."/>
            <person name="Sitrit Y."/>
            <person name="Stielow J.B."/>
            <person name="Szollosi G."/>
            <person name="Zifcakova L."/>
            <person name="Stursova M."/>
            <person name="Spatafora J.W."/>
            <person name="Tedersoo L."/>
            <person name="Vaario L.M."/>
            <person name="Yamada A."/>
            <person name="Yan M."/>
            <person name="Wang P."/>
            <person name="Xu J."/>
            <person name="Bruns T."/>
            <person name="Baldrian P."/>
            <person name="Vilgalys R."/>
            <person name="Dunand C."/>
            <person name="Henrissat B."/>
            <person name="Grigoriev I.V."/>
            <person name="Hibbett D."/>
            <person name="Nagy L.G."/>
            <person name="Martin F.M."/>
        </authorList>
    </citation>
    <scope>NUCLEOTIDE SEQUENCE</scope>
    <source>
        <strain evidence="4">UH-Tt-Lm1</strain>
    </source>
</reference>
<dbReference type="Proteomes" id="UP000736335">
    <property type="component" value="Unassembled WGS sequence"/>
</dbReference>
<dbReference type="Gene3D" id="2.40.160.120">
    <property type="match status" value="1"/>
</dbReference>
<dbReference type="InterPro" id="IPR018494">
    <property type="entry name" value="Oxysterol-bd_CS"/>
</dbReference>
<feature type="compositionally biased region" description="Polar residues" evidence="3">
    <location>
        <begin position="1"/>
        <end position="13"/>
    </location>
</feature>
<dbReference type="InterPro" id="IPR000648">
    <property type="entry name" value="Oxysterol-bd"/>
</dbReference>
<evidence type="ECO:0000313" key="4">
    <source>
        <dbReference type="EMBL" id="KAF9784636.1"/>
    </source>
</evidence>
<dbReference type="Gene3D" id="1.10.287.2720">
    <property type="match status" value="1"/>
</dbReference>
<dbReference type="PROSITE" id="PS01013">
    <property type="entry name" value="OSBP"/>
    <property type="match status" value="1"/>
</dbReference>
<dbReference type="InterPro" id="IPR037239">
    <property type="entry name" value="OSBP_sf"/>
</dbReference>
<feature type="compositionally biased region" description="Basic and acidic residues" evidence="3">
    <location>
        <begin position="322"/>
        <end position="342"/>
    </location>
</feature>
<dbReference type="PANTHER" id="PTHR10972">
    <property type="entry name" value="OXYSTEROL-BINDING PROTEIN-RELATED"/>
    <property type="match status" value="1"/>
</dbReference>
<gene>
    <name evidence="4" type="ORF">BJ322DRAFT_1141676</name>
</gene>
<dbReference type="AlphaFoldDB" id="A0A9P6HDU4"/>
<protein>
    <submittedName>
        <fullName evidence="4">Oxysterol-binding protein</fullName>
    </submittedName>
</protein>
<dbReference type="GO" id="GO:0005829">
    <property type="term" value="C:cytosol"/>
    <property type="evidence" value="ECO:0007669"/>
    <property type="project" value="TreeGrafter"/>
</dbReference>
<name>A0A9P6HDU4_9AGAM</name>
<reference evidence="4" key="2">
    <citation type="submission" date="2020-11" db="EMBL/GenBank/DDBJ databases">
        <authorList>
            <consortium name="DOE Joint Genome Institute"/>
            <person name="Kuo A."/>
            <person name="Miyauchi S."/>
            <person name="Kiss E."/>
            <person name="Drula E."/>
            <person name="Kohler A."/>
            <person name="Sanchez-Garcia M."/>
            <person name="Andreopoulos B."/>
            <person name="Barry K.W."/>
            <person name="Bonito G."/>
            <person name="Buee M."/>
            <person name="Carver A."/>
            <person name="Chen C."/>
            <person name="Cichocki N."/>
            <person name="Clum A."/>
            <person name="Culley D."/>
            <person name="Crous P.W."/>
            <person name="Fauchery L."/>
            <person name="Girlanda M."/>
            <person name="Hayes R."/>
            <person name="Keri Z."/>
            <person name="Labutti K."/>
            <person name="Lipzen A."/>
            <person name="Lombard V."/>
            <person name="Magnuson J."/>
            <person name="Maillard F."/>
            <person name="Morin E."/>
            <person name="Murat C."/>
            <person name="Nolan M."/>
            <person name="Ohm R."/>
            <person name="Pangilinan J."/>
            <person name="Pereira M."/>
            <person name="Perotto S."/>
            <person name="Peter M."/>
            <person name="Riley R."/>
            <person name="Sitrit Y."/>
            <person name="Stielow B."/>
            <person name="Szollosi G."/>
            <person name="Zifcakova L."/>
            <person name="Stursova M."/>
            <person name="Spatafora J.W."/>
            <person name="Tedersoo L."/>
            <person name="Vaario L.-M."/>
            <person name="Yamada A."/>
            <person name="Yan M."/>
            <person name="Wang P."/>
            <person name="Xu J."/>
            <person name="Bruns T."/>
            <person name="Baldrian P."/>
            <person name="Vilgalys R."/>
            <person name="Henrissat B."/>
            <person name="Grigoriev I.V."/>
            <person name="Hibbett D."/>
            <person name="Nagy L.G."/>
            <person name="Martin F.M."/>
        </authorList>
    </citation>
    <scope>NUCLEOTIDE SEQUENCE</scope>
    <source>
        <strain evidence="4">UH-Tt-Lm1</strain>
    </source>
</reference>
<feature type="region of interest" description="Disordered" evidence="3">
    <location>
        <begin position="322"/>
        <end position="348"/>
    </location>
</feature>
<evidence type="ECO:0000256" key="3">
    <source>
        <dbReference type="SAM" id="MobiDB-lite"/>
    </source>
</evidence>